<comment type="catalytic activity">
    <reaction evidence="9 10">
        <text>tRNA(Lys) + L-lysine + ATP = L-lysyl-tRNA(Lys) + AMP + diphosphate</text>
        <dbReference type="Rhea" id="RHEA:20792"/>
        <dbReference type="Rhea" id="RHEA-COMP:9696"/>
        <dbReference type="Rhea" id="RHEA-COMP:9697"/>
        <dbReference type="ChEBI" id="CHEBI:30616"/>
        <dbReference type="ChEBI" id="CHEBI:32551"/>
        <dbReference type="ChEBI" id="CHEBI:33019"/>
        <dbReference type="ChEBI" id="CHEBI:78442"/>
        <dbReference type="ChEBI" id="CHEBI:78529"/>
        <dbReference type="ChEBI" id="CHEBI:456215"/>
        <dbReference type="EC" id="6.1.1.6"/>
    </reaction>
</comment>
<dbReference type="InterPro" id="IPR008925">
    <property type="entry name" value="aa_tRNA-synth_I_cd-bd_sf"/>
</dbReference>
<dbReference type="Gene3D" id="3.40.50.620">
    <property type="entry name" value="HUPs"/>
    <property type="match status" value="2"/>
</dbReference>
<dbReference type="NCBIfam" id="TIGR00467">
    <property type="entry name" value="lysS_arch"/>
    <property type="match status" value="1"/>
</dbReference>
<evidence type="ECO:0000313" key="12">
    <source>
        <dbReference type="EMBL" id="KKS09708.1"/>
    </source>
</evidence>
<dbReference type="AlphaFoldDB" id="A0A0G0Z9J7"/>
<evidence type="ECO:0000256" key="9">
    <source>
        <dbReference type="ARBA" id="ARBA00048573"/>
    </source>
</evidence>
<evidence type="ECO:0000256" key="6">
    <source>
        <dbReference type="ARBA" id="ARBA00022840"/>
    </source>
</evidence>
<evidence type="ECO:0000256" key="10">
    <source>
        <dbReference type="HAMAP-Rule" id="MF_00177"/>
    </source>
</evidence>
<feature type="domain" description="Aminoacyl-tRNA synthetase class I anticodon-binding" evidence="11">
    <location>
        <begin position="427"/>
        <end position="512"/>
    </location>
</feature>
<name>A0A0G0Z9J7_UNCC2</name>
<keyword evidence="6 10" id="KW-0067">ATP-binding</keyword>
<keyword evidence="4 10" id="KW-0436">Ligase</keyword>
<dbReference type="Gene3D" id="1.10.10.350">
    <property type="match status" value="1"/>
</dbReference>
<evidence type="ECO:0000256" key="2">
    <source>
        <dbReference type="ARBA" id="ARBA00005594"/>
    </source>
</evidence>
<comment type="caution">
    <text evidence="12">The sequence shown here is derived from an EMBL/GenBank/DDBJ whole genome shotgun (WGS) entry which is preliminary data.</text>
</comment>
<dbReference type="Pfam" id="PF19269">
    <property type="entry name" value="Anticodon_2"/>
    <property type="match status" value="1"/>
</dbReference>
<keyword evidence="8 10" id="KW-0030">Aminoacyl-tRNA synthetase</keyword>
<evidence type="ECO:0000256" key="1">
    <source>
        <dbReference type="ARBA" id="ARBA00004496"/>
    </source>
</evidence>
<comment type="caution">
    <text evidence="10">Lacks conserved residue(s) required for the propagation of feature annotation.</text>
</comment>
<organism evidence="12 13">
    <name type="scientific">candidate division CPR2 bacterium GW2011_GWC1_41_48</name>
    <dbReference type="NCBI Taxonomy" id="1618344"/>
    <lineage>
        <taxon>Bacteria</taxon>
        <taxon>Bacteria division CPR2</taxon>
    </lineage>
</organism>
<dbReference type="PANTHER" id="PTHR37940">
    <property type="entry name" value="LYSINE--TRNA LIGASE"/>
    <property type="match status" value="1"/>
</dbReference>
<comment type="subcellular location">
    <subcellularLocation>
        <location evidence="1 10">Cytoplasm</location>
    </subcellularLocation>
</comment>
<keyword evidence="5 10" id="KW-0547">Nucleotide-binding</keyword>
<dbReference type="HAMAP" id="MF_00177">
    <property type="entry name" value="Lys_tRNA_synth_class1"/>
    <property type="match status" value="1"/>
</dbReference>
<evidence type="ECO:0000259" key="11">
    <source>
        <dbReference type="Pfam" id="PF19269"/>
    </source>
</evidence>
<gene>
    <name evidence="10" type="primary">lysS</name>
    <name evidence="12" type="ORF">UU65_C0001G0113</name>
</gene>
<dbReference type="PANTHER" id="PTHR37940:SF1">
    <property type="entry name" value="LYSINE--TRNA LIGASE"/>
    <property type="match status" value="1"/>
</dbReference>
<dbReference type="InterPro" id="IPR020751">
    <property type="entry name" value="aa-tRNA-synth_I_codon-bd_sub2"/>
</dbReference>
<feature type="short sequence motif" description="'KMSKS' region" evidence="10">
    <location>
        <begin position="278"/>
        <end position="282"/>
    </location>
</feature>
<evidence type="ECO:0000256" key="8">
    <source>
        <dbReference type="ARBA" id="ARBA00023146"/>
    </source>
</evidence>
<protein>
    <recommendedName>
        <fullName evidence="10">Lysine--tRNA ligase</fullName>
        <ecNumber evidence="10">6.1.1.6</ecNumber>
    </recommendedName>
    <alternativeName>
        <fullName evidence="10">Lysyl-tRNA synthetase</fullName>
        <shortName evidence="10">LysRS</shortName>
    </alternativeName>
</protein>
<reference evidence="12 13" key="1">
    <citation type="journal article" date="2015" name="Nature">
        <title>rRNA introns, odd ribosomes, and small enigmatic genomes across a large radiation of phyla.</title>
        <authorList>
            <person name="Brown C.T."/>
            <person name="Hug L.A."/>
            <person name="Thomas B.C."/>
            <person name="Sharon I."/>
            <person name="Castelle C.J."/>
            <person name="Singh A."/>
            <person name="Wilkins M.J."/>
            <person name="Williams K.H."/>
            <person name="Banfield J.F."/>
        </authorList>
    </citation>
    <scope>NUCLEOTIDE SEQUENCE [LARGE SCALE GENOMIC DNA]</scope>
</reference>
<proteinExistence type="inferred from homology"/>
<dbReference type="Pfam" id="PF01921">
    <property type="entry name" value="tRNA-synt_1f"/>
    <property type="match status" value="1"/>
</dbReference>
<evidence type="ECO:0000256" key="7">
    <source>
        <dbReference type="ARBA" id="ARBA00022917"/>
    </source>
</evidence>
<dbReference type="EC" id="6.1.1.6" evidence="10"/>
<dbReference type="GO" id="GO:0004824">
    <property type="term" value="F:lysine-tRNA ligase activity"/>
    <property type="evidence" value="ECO:0007669"/>
    <property type="project" value="UniProtKB-UniRule"/>
</dbReference>
<dbReference type="InterPro" id="IPR002904">
    <property type="entry name" value="Lys-tRNA-ligase"/>
</dbReference>
<evidence type="ECO:0000256" key="4">
    <source>
        <dbReference type="ARBA" id="ARBA00022598"/>
    </source>
</evidence>
<dbReference type="GO" id="GO:0005524">
    <property type="term" value="F:ATP binding"/>
    <property type="evidence" value="ECO:0007669"/>
    <property type="project" value="UniProtKB-UniRule"/>
</dbReference>
<dbReference type="InterPro" id="IPR014729">
    <property type="entry name" value="Rossmann-like_a/b/a_fold"/>
</dbReference>
<evidence type="ECO:0000256" key="5">
    <source>
        <dbReference type="ARBA" id="ARBA00022741"/>
    </source>
</evidence>
<accession>A0A0G0Z9J7</accession>
<dbReference type="SUPFAM" id="SSF48163">
    <property type="entry name" value="An anticodon-binding domain of class I aminoacyl-tRNA synthetases"/>
    <property type="match status" value="1"/>
</dbReference>
<dbReference type="GO" id="GO:0005737">
    <property type="term" value="C:cytoplasm"/>
    <property type="evidence" value="ECO:0007669"/>
    <property type="project" value="UniProtKB-SubCell"/>
</dbReference>
<dbReference type="Proteomes" id="UP000033869">
    <property type="component" value="Unassembled WGS sequence"/>
</dbReference>
<dbReference type="Gene3D" id="1.10.10.770">
    <property type="match status" value="1"/>
</dbReference>
<sequence length="513" mass="58425">MFWADQIANDLKDKGPQLVDDAWTTSGFAHIGSLRGIIIHDTIFRALKNRKINTAYSFILDDFDPMDGLPIYLDAEKYLPFMGMPMRSIPSEVEGKTLADFFADDFIKTMEIVGTNPEILSAYELYKSGQMDEAIRVALDNAPKIREIYKKVSRIDKGDEWYPFNPVCEECGKIGTTRTINWNGKEVGYICEPEMVKWAKGCGHKGKISPFGGTGKMPYRIEWPAKWKVLGITVEGEGKDHSAATGTRDMGNHVAREVFSIEPPYDIPYEFFLFEGKKMSGSKGLGANAKDVAELLPPEITRFMMIRNYKRAIEFNPKGATIPTLFDEYDKAILAYKGETDFPDLAKVAEYSQKEGKPFTGYRPRFIKIAYSIQLPRVDIFKDAETEKGSPLTNEEKHEITIRIAYAEKWLTNFAPEQFKFQVKEAAPEVSLSEDQKRFLENFEKELQTTDWNGQEIHERLHAIKNSFNISPKDAFSAIYMIFLGKDSGPQAGWFISSLDKDFVLKRLREALK</sequence>
<dbReference type="EMBL" id="LCBL01000001">
    <property type="protein sequence ID" value="KKS09708.1"/>
    <property type="molecule type" value="Genomic_DNA"/>
</dbReference>
<keyword evidence="3 10" id="KW-0963">Cytoplasm</keyword>
<dbReference type="GO" id="GO:0006430">
    <property type="term" value="P:lysyl-tRNA aminoacylation"/>
    <property type="evidence" value="ECO:0007669"/>
    <property type="project" value="UniProtKB-UniRule"/>
</dbReference>
<evidence type="ECO:0000313" key="13">
    <source>
        <dbReference type="Proteomes" id="UP000033869"/>
    </source>
</evidence>
<dbReference type="SUPFAM" id="SSF52374">
    <property type="entry name" value="Nucleotidylyl transferase"/>
    <property type="match status" value="1"/>
</dbReference>
<dbReference type="InterPro" id="IPR045462">
    <property type="entry name" value="aa-tRNA-synth_I_cd-bd"/>
</dbReference>
<keyword evidence="7 10" id="KW-0648">Protein biosynthesis</keyword>
<comment type="similarity">
    <text evidence="2 10">Belongs to the class-I aminoacyl-tRNA synthetase family.</text>
</comment>
<dbReference type="GO" id="GO:0000049">
    <property type="term" value="F:tRNA binding"/>
    <property type="evidence" value="ECO:0007669"/>
    <property type="project" value="InterPro"/>
</dbReference>
<evidence type="ECO:0000256" key="3">
    <source>
        <dbReference type="ARBA" id="ARBA00022490"/>
    </source>
</evidence>